<evidence type="ECO:0000313" key="2">
    <source>
        <dbReference type="Proteomes" id="UP000499080"/>
    </source>
</evidence>
<protein>
    <submittedName>
        <fullName evidence="1">Uncharacterized protein</fullName>
    </submittedName>
</protein>
<sequence length="123" mass="13742">MSHSTDMVVKPTICSLGLGGSQIRFGQFQCRKLLLLAATVIGRVRKILNATELNGIMQDKGRGVPKPNGRYLQFSGVPFFFPLWRQESGASSNWPVCPGFGPPQYRSVLHQTVHVTLIHHLWQ</sequence>
<dbReference type="EMBL" id="BGPR01001963">
    <property type="protein sequence ID" value="GBM65184.1"/>
    <property type="molecule type" value="Genomic_DNA"/>
</dbReference>
<accession>A0A4Y2HIG2</accession>
<comment type="caution">
    <text evidence="1">The sequence shown here is derived from an EMBL/GenBank/DDBJ whole genome shotgun (WGS) entry which is preliminary data.</text>
</comment>
<gene>
    <name evidence="1" type="ORF">AVEN_130583_1</name>
</gene>
<keyword evidence="2" id="KW-1185">Reference proteome</keyword>
<dbReference type="Proteomes" id="UP000499080">
    <property type="component" value="Unassembled WGS sequence"/>
</dbReference>
<organism evidence="1 2">
    <name type="scientific">Araneus ventricosus</name>
    <name type="common">Orbweaver spider</name>
    <name type="synonym">Epeira ventricosa</name>
    <dbReference type="NCBI Taxonomy" id="182803"/>
    <lineage>
        <taxon>Eukaryota</taxon>
        <taxon>Metazoa</taxon>
        <taxon>Ecdysozoa</taxon>
        <taxon>Arthropoda</taxon>
        <taxon>Chelicerata</taxon>
        <taxon>Arachnida</taxon>
        <taxon>Araneae</taxon>
        <taxon>Araneomorphae</taxon>
        <taxon>Entelegynae</taxon>
        <taxon>Araneoidea</taxon>
        <taxon>Araneidae</taxon>
        <taxon>Araneus</taxon>
    </lineage>
</organism>
<dbReference type="AlphaFoldDB" id="A0A4Y2HIG2"/>
<proteinExistence type="predicted"/>
<name>A0A4Y2HIG2_ARAVE</name>
<reference evidence="1 2" key="1">
    <citation type="journal article" date="2019" name="Sci. Rep.">
        <title>Orb-weaving spider Araneus ventricosus genome elucidates the spidroin gene catalogue.</title>
        <authorList>
            <person name="Kono N."/>
            <person name="Nakamura H."/>
            <person name="Ohtoshi R."/>
            <person name="Moran D.A.P."/>
            <person name="Shinohara A."/>
            <person name="Yoshida Y."/>
            <person name="Fujiwara M."/>
            <person name="Mori M."/>
            <person name="Tomita M."/>
            <person name="Arakawa K."/>
        </authorList>
    </citation>
    <scope>NUCLEOTIDE SEQUENCE [LARGE SCALE GENOMIC DNA]</scope>
</reference>
<evidence type="ECO:0000313" key="1">
    <source>
        <dbReference type="EMBL" id="GBM65184.1"/>
    </source>
</evidence>